<reference evidence="2 3" key="1">
    <citation type="submission" date="2024-09" db="EMBL/GenBank/DDBJ databases">
        <title>Chromosome-scale assembly of Riccia sorocarpa.</title>
        <authorList>
            <person name="Paukszto L."/>
        </authorList>
    </citation>
    <scope>NUCLEOTIDE SEQUENCE [LARGE SCALE GENOMIC DNA]</scope>
    <source>
        <strain evidence="2">LP-2024</strain>
        <tissue evidence="2">Aerial parts of the thallus</tissue>
    </source>
</reference>
<organism evidence="2 3">
    <name type="scientific">Riccia sorocarpa</name>
    <dbReference type="NCBI Taxonomy" id="122646"/>
    <lineage>
        <taxon>Eukaryota</taxon>
        <taxon>Viridiplantae</taxon>
        <taxon>Streptophyta</taxon>
        <taxon>Embryophyta</taxon>
        <taxon>Marchantiophyta</taxon>
        <taxon>Marchantiopsida</taxon>
        <taxon>Marchantiidae</taxon>
        <taxon>Marchantiales</taxon>
        <taxon>Ricciaceae</taxon>
        <taxon>Riccia</taxon>
    </lineage>
</organism>
<evidence type="ECO:0000256" key="1">
    <source>
        <dbReference type="SAM" id="MobiDB-lite"/>
    </source>
</evidence>
<feature type="region of interest" description="Disordered" evidence="1">
    <location>
        <begin position="1"/>
        <end position="20"/>
    </location>
</feature>
<keyword evidence="3" id="KW-1185">Reference proteome</keyword>
<sequence>MNMANLHMDTGTHTRFESDPAVLHETIKNLMEELRKAQDEVCAAREANGAQANQNPNLDGSESPDGSIARKPETSSASLKRAQRWEVSEAPRSGTRNPDPNEVPPLAKVCAREAGTVPGRELWGSGEERTILAESEFYAGKKCRTYSFPRRFDPVGRRIASTQGTARRNMLHMRTSRTL</sequence>
<dbReference type="AlphaFoldDB" id="A0ABD3H7A6"/>
<name>A0ABD3H7A6_9MARC</name>
<feature type="compositionally biased region" description="Polar residues" evidence="1">
    <location>
        <begin position="50"/>
        <end position="60"/>
    </location>
</feature>
<protein>
    <submittedName>
        <fullName evidence="2">Uncharacterized protein</fullName>
    </submittedName>
</protein>
<proteinExistence type="predicted"/>
<evidence type="ECO:0000313" key="3">
    <source>
        <dbReference type="Proteomes" id="UP001633002"/>
    </source>
</evidence>
<evidence type="ECO:0000313" key="2">
    <source>
        <dbReference type="EMBL" id="KAL3687378.1"/>
    </source>
</evidence>
<dbReference type="EMBL" id="JBJQOH010000004">
    <property type="protein sequence ID" value="KAL3687378.1"/>
    <property type="molecule type" value="Genomic_DNA"/>
</dbReference>
<accession>A0ABD3H7A6</accession>
<gene>
    <name evidence="2" type="ORF">R1sor_013687</name>
</gene>
<comment type="caution">
    <text evidence="2">The sequence shown here is derived from an EMBL/GenBank/DDBJ whole genome shotgun (WGS) entry which is preliminary data.</text>
</comment>
<dbReference type="Proteomes" id="UP001633002">
    <property type="component" value="Unassembled WGS sequence"/>
</dbReference>
<feature type="region of interest" description="Disordered" evidence="1">
    <location>
        <begin position="47"/>
        <end position="105"/>
    </location>
</feature>